<evidence type="ECO:0000313" key="3">
    <source>
        <dbReference type="EMBL" id="TRO65078.1"/>
    </source>
</evidence>
<proteinExistence type="predicted"/>
<evidence type="ECO:0000313" key="4">
    <source>
        <dbReference type="Proteomes" id="UP000315131"/>
    </source>
</evidence>
<dbReference type="SUPFAM" id="SSF55486">
    <property type="entry name" value="Metalloproteases ('zincins'), catalytic domain"/>
    <property type="match status" value="1"/>
</dbReference>
<dbReference type="Gene3D" id="1.10.390.10">
    <property type="entry name" value="Neutral Protease Domain 2"/>
    <property type="match status" value="1"/>
</dbReference>
<dbReference type="EMBL" id="VHSF01000002">
    <property type="protein sequence ID" value="TRO65078.1"/>
    <property type="molecule type" value="Genomic_DNA"/>
</dbReference>
<dbReference type="Gene3D" id="2.60.40.3650">
    <property type="match status" value="1"/>
</dbReference>
<dbReference type="RefSeq" id="WP_143410372.1">
    <property type="nucleotide sequence ID" value="NZ_VHSF01000002.1"/>
</dbReference>
<comment type="caution">
    <text evidence="3">The sequence shown here is derived from an EMBL/GenBank/DDBJ whole genome shotgun (WGS) entry which is preliminary data.</text>
</comment>
<feature type="domain" description="Peptidase M61 N-terminal" evidence="2">
    <location>
        <begin position="34"/>
        <end position="213"/>
    </location>
</feature>
<dbReference type="Pfam" id="PF17899">
    <property type="entry name" value="Peptidase_M61_N"/>
    <property type="match status" value="1"/>
</dbReference>
<accession>A0A550I2M9</accession>
<name>A0A550I2M9_9FLAO</name>
<reference evidence="3 4" key="1">
    <citation type="submission" date="2019-06" db="EMBL/GenBank/DDBJ databases">
        <title>Gramella sabulilitoris sp. nov., isolated from a marine sand.</title>
        <authorList>
            <person name="Yoon J.-H."/>
        </authorList>
    </citation>
    <scope>NUCLEOTIDE SEQUENCE [LARGE SCALE GENOMIC DNA]</scope>
    <source>
        <strain evidence="3 4">HSMS-1</strain>
    </source>
</reference>
<evidence type="ECO:0000259" key="2">
    <source>
        <dbReference type="Pfam" id="PF17899"/>
    </source>
</evidence>
<gene>
    <name evidence="3" type="ORF">FGM01_06635</name>
</gene>
<keyword evidence="4" id="KW-1185">Reference proteome</keyword>
<dbReference type="Pfam" id="PF05299">
    <property type="entry name" value="Peptidase_M61"/>
    <property type="match status" value="1"/>
</dbReference>
<dbReference type="PROSITE" id="PS51257">
    <property type="entry name" value="PROKAR_LIPOPROTEIN"/>
    <property type="match status" value="1"/>
</dbReference>
<organism evidence="3 4">
    <name type="scientific">Christiangramia sabulilitoris</name>
    <dbReference type="NCBI Taxonomy" id="2583991"/>
    <lineage>
        <taxon>Bacteria</taxon>
        <taxon>Pseudomonadati</taxon>
        <taxon>Bacteroidota</taxon>
        <taxon>Flavobacteriia</taxon>
        <taxon>Flavobacteriales</taxon>
        <taxon>Flavobacteriaceae</taxon>
        <taxon>Christiangramia</taxon>
    </lineage>
</organism>
<evidence type="ECO:0000259" key="1">
    <source>
        <dbReference type="Pfam" id="PF05299"/>
    </source>
</evidence>
<dbReference type="Proteomes" id="UP000315131">
    <property type="component" value="Unassembled WGS sequence"/>
</dbReference>
<protein>
    <submittedName>
        <fullName evidence="3">Peptidase M61</fullName>
    </submittedName>
</protein>
<dbReference type="InterPro" id="IPR007963">
    <property type="entry name" value="Peptidase_M61_catalytic"/>
</dbReference>
<feature type="domain" description="Peptidase M61 catalytic" evidence="1">
    <location>
        <begin position="312"/>
        <end position="418"/>
    </location>
</feature>
<dbReference type="OrthoDB" id="9778516at2"/>
<dbReference type="AlphaFoldDB" id="A0A550I2M9"/>
<dbReference type="InterPro" id="IPR027268">
    <property type="entry name" value="Peptidase_M4/M1_CTD_sf"/>
</dbReference>
<sequence>MKKIIMGFAAATLLFSCKTQNVNQPKVEQPVVATINLVDVQDDKVWVTVDPDRFTVESTTFNIPKTVPGTYSEDNYGKFTEGFKAIDYKGNELPATRVDDNSYSIPNAKDLDKVMYMVNDSFDWDNEGGVYSMAGTNILEDENFLLNLHGFVGYFDKMKEKKFRLEILRPADLVAGTSLTIDSTVDGKAPNTRLDVYNLNRYFEVIDNPIMYSAPDTTSFMVENMKVLLSVYSPNKKHSAQSLRPGMEKMIRAQKRFLGDINSTDKYAILVYLSDSPGEGNAGNFGALEHHTSTVVVMPESMEANALDKSMTDIVSHEFFHIITPLGIHSNEVHYFDYNDPKMSQHLWLYEGVTEYFANLFQVNQGLIENQEFYNRMVDKINSSRRFDDTVPFTVMSKNILEDEYKDSYYNVYLKGALIGMALDIRLRELSNGKMGILQLMKKLNDKYGKDRPFEDENLIPVIVELTYPEIQEFFDTYITGSTPIPYDEYFAKVGLEEKEILKEVDFFINGQTPYITANQQTMEIIFRSDIEMNTFLKDLGINGGETLKSVNSTAYNIQNVYDLIMASQSWEEGNDITMTVVRDGEEIKLEGKITAPKAMNKTYTEIENADSDQIELRNAWLKG</sequence>
<dbReference type="InterPro" id="IPR040756">
    <property type="entry name" value="Peptidase_M61_N"/>
</dbReference>